<accession>A0A5B7TM93</accession>
<dbReference type="RefSeq" id="WP_138948316.1">
    <property type="nucleotide sequence ID" value="NZ_CP040749.1"/>
</dbReference>
<evidence type="ECO:0000313" key="2">
    <source>
        <dbReference type="EMBL" id="QCX37378.1"/>
    </source>
</evidence>
<dbReference type="InterPro" id="IPR008030">
    <property type="entry name" value="NmrA-like"/>
</dbReference>
<name>A0A5B7TM93_9FLAO</name>
<proteinExistence type="predicted"/>
<keyword evidence="3" id="KW-1185">Reference proteome</keyword>
<gene>
    <name evidence="2" type="ORF">FF125_02600</name>
</gene>
<dbReference type="PANTHER" id="PTHR47129:SF1">
    <property type="entry name" value="NMRA-LIKE DOMAIN-CONTAINING PROTEIN"/>
    <property type="match status" value="1"/>
</dbReference>
<sequence length="287" mass="32047">MQILITGATGNLGSAVVETLLKNIPAQNISVLVREEEKIQAIKAKGINVFQGDYDNLSALENAMANVDTVLLISASDQGNRIQQHRNVIDTAKKSGVENIAYTSRAMRNRETLAHQLMEEHFLTEDYIKASGLNYTLFRNTLYMDVLPLFTGEKVFETGIFQPAGNGKVAFALRKEMGEAMANVLSNEGYENKTYKFTNIEAYSFYDIAKALTALSGKEIKYQPADISSFQEMMKPTGIPESMLQKVIEFNTDIKNGQEDEITKDLENHLGRKPTTLEEGLKTLFEL</sequence>
<dbReference type="SUPFAM" id="SSF51735">
    <property type="entry name" value="NAD(P)-binding Rossmann-fold domains"/>
    <property type="match status" value="1"/>
</dbReference>
<dbReference type="EMBL" id="CP040749">
    <property type="protein sequence ID" value="QCX37378.1"/>
    <property type="molecule type" value="Genomic_DNA"/>
</dbReference>
<evidence type="ECO:0000259" key="1">
    <source>
        <dbReference type="Pfam" id="PF05368"/>
    </source>
</evidence>
<dbReference type="Gene3D" id="3.90.25.10">
    <property type="entry name" value="UDP-galactose 4-epimerase, domain 1"/>
    <property type="match status" value="1"/>
</dbReference>
<dbReference type="Proteomes" id="UP000306229">
    <property type="component" value="Chromosome"/>
</dbReference>
<dbReference type="InterPro" id="IPR052718">
    <property type="entry name" value="NmrA-type_oxidoreductase"/>
</dbReference>
<dbReference type="OrthoDB" id="9780595at2"/>
<dbReference type="InterPro" id="IPR036291">
    <property type="entry name" value="NAD(P)-bd_dom_sf"/>
</dbReference>
<dbReference type="AlphaFoldDB" id="A0A5B7TM93"/>
<dbReference type="CDD" id="cd05269">
    <property type="entry name" value="TMR_SDR_a"/>
    <property type="match status" value="1"/>
</dbReference>
<feature type="domain" description="NmrA-like" evidence="1">
    <location>
        <begin position="2"/>
        <end position="279"/>
    </location>
</feature>
<dbReference type="Pfam" id="PF05368">
    <property type="entry name" value="NmrA"/>
    <property type="match status" value="1"/>
</dbReference>
<dbReference type="PANTHER" id="PTHR47129">
    <property type="entry name" value="QUINONE OXIDOREDUCTASE 2"/>
    <property type="match status" value="1"/>
</dbReference>
<reference evidence="2 3" key="1">
    <citation type="submission" date="2019-05" db="EMBL/GenBank/DDBJ databases">
        <title>Algicella ahnfeltiae gen. nov., sp. nov., a novel marine bacterium of the family Flavobacteriaceae isolated from a red alga.</title>
        <authorList>
            <person name="Nedashkovskaya O.I."/>
            <person name="Kukhlevskiy A.D."/>
            <person name="Kim S.-G."/>
            <person name="Zhukova N.V."/>
            <person name="Mikhailov V.V."/>
        </authorList>
    </citation>
    <scope>NUCLEOTIDE SEQUENCE [LARGE SCALE GENOMIC DNA]</scope>
    <source>
        <strain evidence="2 3">10Alg115</strain>
    </source>
</reference>
<organism evidence="2 3">
    <name type="scientific">Aureibaculum algae</name>
    <dbReference type="NCBI Taxonomy" id="2584122"/>
    <lineage>
        <taxon>Bacteria</taxon>
        <taxon>Pseudomonadati</taxon>
        <taxon>Bacteroidota</taxon>
        <taxon>Flavobacteriia</taxon>
        <taxon>Flavobacteriales</taxon>
        <taxon>Flavobacteriaceae</taxon>
        <taxon>Aureibaculum</taxon>
    </lineage>
</organism>
<dbReference type="Gene3D" id="3.40.50.720">
    <property type="entry name" value="NAD(P)-binding Rossmann-like Domain"/>
    <property type="match status" value="1"/>
</dbReference>
<dbReference type="KEGG" id="fbe:FF125_02600"/>
<protein>
    <submittedName>
        <fullName evidence="2">SDR family oxidoreductase</fullName>
    </submittedName>
</protein>
<evidence type="ECO:0000313" key="3">
    <source>
        <dbReference type="Proteomes" id="UP000306229"/>
    </source>
</evidence>